<organism evidence="2 3">
    <name type="scientific">Pseudomonas knackmussii (strain DSM 6978 / CCUG 54928 / LMG 23759 / B13)</name>
    <dbReference type="NCBI Taxonomy" id="1301098"/>
    <lineage>
        <taxon>Bacteria</taxon>
        <taxon>Pseudomonadati</taxon>
        <taxon>Pseudomonadota</taxon>
        <taxon>Gammaproteobacteria</taxon>
        <taxon>Pseudomonadales</taxon>
        <taxon>Pseudomonadaceae</taxon>
        <taxon>Pseudomonas</taxon>
    </lineage>
</organism>
<dbReference type="EMBL" id="HG322950">
    <property type="protein sequence ID" value="CDF82880.1"/>
    <property type="molecule type" value="Genomic_DNA"/>
</dbReference>
<dbReference type="PATRIC" id="fig|1301098.3.peg.1510"/>
<dbReference type="STRING" id="1301098.PKB_1518"/>
<reference evidence="2 3" key="1">
    <citation type="submission" date="2013-03" db="EMBL/GenBank/DDBJ databases">
        <authorList>
            <person name="Linke B."/>
        </authorList>
    </citation>
    <scope>NUCLEOTIDE SEQUENCE [LARGE SCALE GENOMIC DNA]</scope>
    <source>
        <strain evidence="2 3">B13</strain>
    </source>
</reference>
<dbReference type="RefSeq" id="WP_043250411.1">
    <property type="nucleotide sequence ID" value="NZ_HG322950.1"/>
</dbReference>
<evidence type="ECO:0000256" key="1">
    <source>
        <dbReference type="SAM" id="MobiDB-lite"/>
    </source>
</evidence>
<dbReference type="OrthoDB" id="7028109at2"/>
<evidence type="ECO:0000313" key="3">
    <source>
        <dbReference type="Proteomes" id="UP000025241"/>
    </source>
</evidence>
<dbReference type="KEGG" id="pkc:PKB_1518"/>
<feature type="region of interest" description="Disordered" evidence="1">
    <location>
        <begin position="1"/>
        <end position="100"/>
    </location>
</feature>
<feature type="compositionally biased region" description="Low complexity" evidence="1">
    <location>
        <begin position="24"/>
        <end position="34"/>
    </location>
</feature>
<accession>A0A024HCT5</accession>
<gene>
    <name evidence="2" type="ORF">PKB_1518</name>
</gene>
<evidence type="ECO:0008006" key="4">
    <source>
        <dbReference type="Google" id="ProtNLM"/>
    </source>
</evidence>
<dbReference type="Proteomes" id="UP000025241">
    <property type="component" value="Chromosome I"/>
</dbReference>
<dbReference type="AlphaFoldDB" id="A0A024HCT5"/>
<dbReference type="HOGENOM" id="CLU_171085_0_0_6"/>
<keyword evidence="3" id="KW-1185">Reference proteome</keyword>
<proteinExistence type="predicted"/>
<feature type="compositionally biased region" description="Polar residues" evidence="1">
    <location>
        <begin position="7"/>
        <end position="18"/>
    </location>
</feature>
<name>A0A024HCT5_PSEKB</name>
<reference evidence="2 3" key="2">
    <citation type="submission" date="2014-05" db="EMBL/GenBank/DDBJ databases">
        <title>Genome sequence of the 3-chlorobenzoate degrading bacterium Pseudomonas knackmussii B13 shows multiple evidence for horizontal gene transfer.</title>
        <authorList>
            <person name="Miyazaki R."/>
            <person name="Bertelli C."/>
            <person name="Falquet L."/>
            <person name="Robinson-Rechavi M."/>
            <person name="Gharib W."/>
            <person name="Roy S."/>
            <person name="Van der Meer J.R."/>
        </authorList>
    </citation>
    <scope>NUCLEOTIDE SEQUENCE [LARGE SCALE GENOMIC DNA]</scope>
    <source>
        <strain evidence="2 3">B13</strain>
    </source>
</reference>
<sequence length="100" mass="10908">MFPPITPNLQPVTAQQDPVRSRPEVAPVTPVEPAAGDDAVALERRPAEQAQDEGYSRRRRRPPQSDAEVAEAEAAAEEGALPSDDLEEAPRKGQWIDIEV</sequence>
<protein>
    <recommendedName>
        <fullName evidence="4">Aspartate-semialdehyde dehydrogenase</fullName>
    </recommendedName>
</protein>
<evidence type="ECO:0000313" key="2">
    <source>
        <dbReference type="EMBL" id="CDF82880.1"/>
    </source>
</evidence>